<evidence type="ECO:0000313" key="2">
    <source>
        <dbReference type="EMBL" id="MBU2711147.1"/>
    </source>
</evidence>
<gene>
    <name evidence="2" type="ORF">KCG35_08750</name>
</gene>
<dbReference type="InterPro" id="IPR018740">
    <property type="entry name" value="DUF2282_membr"/>
</dbReference>
<accession>A0ABS5ZDW4</accession>
<name>A0ABS5ZDW4_9GAMM</name>
<keyword evidence="3" id="KW-1185">Reference proteome</keyword>
<sequence>MKKTAVLSLAMGTLVAMSGVATTALAAKPEMEKCYGVVKAGKNDCGANGHSCAGSATKDGDPNEWLLVPKGTCNKIVGGSTEPKDK</sequence>
<feature type="chain" id="PRO_5045914339" evidence="1">
    <location>
        <begin position="27"/>
        <end position="86"/>
    </location>
</feature>
<feature type="signal peptide" evidence="1">
    <location>
        <begin position="1"/>
        <end position="26"/>
    </location>
</feature>
<keyword evidence="1" id="KW-0732">Signal</keyword>
<evidence type="ECO:0000313" key="3">
    <source>
        <dbReference type="Proteomes" id="UP000690515"/>
    </source>
</evidence>
<dbReference type="EMBL" id="JAGSOY010000015">
    <property type="protein sequence ID" value="MBU2711147.1"/>
    <property type="molecule type" value="Genomic_DNA"/>
</dbReference>
<dbReference type="Proteomes" id="UP000690515">
    <property type="component" value="Unassembled WGS sequence"/>
</dbReference>
<dbReference type="Pfam" id="PF10048">
    <property type="entry name" value="DUF2282"/>
    <property type="match status" value="1"/>
</dbReference>
<comment type="caution">
    <text evidence="2">The sequence shown here is derived from an EMBL/GenBank/DDBJ whole genome shotgun (WGS) entry which is preliminary data.</text>
</comment>
<evidence type="ECO:0000256" key="1">
    <source>
        <dbReference type="SAM" id="SignalP"/>
    </source>
</evidence>
<proteinExistence type="predicted"/>
<protein>
    <submittedName>
        <fullName evidence="2">DUF2282 domain-containing protein</fullName>
    </submittedName>
</protein>
<reference evidence="2 3" key="1">
    <citation type="submission" date="2021-04" db="EMBL/GenBank/DDBJ databases">
        <authorList>
            <person name="Pira H."/>
            <person name="Risdian C."/>
            <person name="Wink J."/>
        </authorList>
    </citation>
    <scope>NUCLEOTIDE SEQUENCE [LARGE SCALE GENOMIC DNA]</scope>
    <source>
        <strain evidence="2 3">WH53</strain>
    </source>
</reference>
<organism evidence="2 3">
    <name type="scientific">Zooshikella harenae</name>
    <dbReference type="NCBI Taxonomy" id="2827238"/>
    <lineage>
        <taxon>Bacteria</taxon>
        <taxon>Pseudomonadati</taxon>
        <taxon>Pseudomonadota</taxon>
        <taxon>Gammaproteobacteria</taxon>
        <taxon>Oceanospirillales</taxon>
        <taxon>Zooshikellaceae</taxon>
        <taxon>Zooshikella</taxon>
    </lineage>
</organism>